<gene>
    <name evidence="2" type="ORF">PENANT_c017G05463</name>
</gene>
<evidence type="ECO:0000313" key="2">
    <source>
        <dbReference type="EMBL" id="OQD83363.1"/>
    </source>
</evidence>
<evidence type="ECO:0000313" key="3">
    <source>
        <dbReference type="Proteomes" id="UP000191672"/>
    </source>
</evidence>
<evidence type="ECO:0000256" key="1">
    <source>
        <dbReference type="SAM" id="MobiDB-lite"/>
    </source>
</evidence>
<comment type="caution">
    <text evidence="2">The sequence shown here is derived from an EMBL/GenBank/DDBJ whole genome shotgun (WGS) entry which is preliminary data.</text>
</comment>
<accession>A0A1V6Q289</accession>
<dbReference type="Proteomes" id="UP000191672">
    <property type="component" value="Unassembled WGS sequence"/>
</dbReference>
<sequence>MARWQKWDIASIDNPQSMNTINTSMTIYRSHRIIPASHLSKVAFKPGVPNDVPSNGPVLPYAKRFSSGDDDNADPTSVEI</sequence>
<keyword evidence="3" id="KW-1185">Reference proteome</keyword>
<dbReference type="EMBL" id="MDYN01000017">
    <property type="protein sequence ID" value="OQD83363.1"/>
    <property type="molecule type" value="Genomic_DNA"/>
</dbReference>
<proteinExistence type="predicted"/>
<organism evidence="2 3">
    <name type="scientific">Penicillium antarcticum</name>
    <dbReference type="NCBI Taxonomy" id="416450"/>
    <lineage>
        <taxon>Eukaryota</taxon>
        <taxon>Fungi</taxon>
        <taxon>Dikarya</taxon>
        <taxon>Ascomycota</taxon>
        <taxon>Pezizomycotina</taxon>
        <taxon>Eurotiomycetes</taxon>
        <taxon>Eurotiomycetidae</taxon>
        <taxon>Eurotiales</taxon>
        <taxon>Aspergillaceae</taxon>
        <taxon>Penicillium</taxon>
    </lineage>
</organism>
<name>A0A1V6Q289_9EURO</name>
<dbReference type="AlphaFoldDB" id="A0A1V6Q289"/>
<reference evidence="3" key="1">
    <citation type="journal article" date="2017" name="Nat. Microbiol.">
        <title>Global analysis of biosynthetic gene clusters reveals vast potential of secondary metabolite production in Penicillium species.</title>
        <authorList>
            <person name="Nielsen J.C."/>
            <person name="Grijseels S."/>
            <person name="Prigent S."/>
            <person name="Ji B."/>
            <person name="Dainat J."/>
            <person name="Nielsen K.F."/>
            <person name="Frisvad J.C."/>
            <person name="Workman M."/>
            <person name="Nielsen J."/>
        </authorList>
    </citation>
    <scope>NUCLEOTIDE SEQUENCE [LARGE SCALE GENOMIC DNA]</scope>
    <source>
        <strain evidence="3">IBT 31811</strain>
    </source>
</reference>
<protein>
    <submittedName>
        <fullName evidence="2">Uncharacterized protein</fullName>
    </submittedName>
</protein>
<feature type="region of interest" description="Disordered" evidence="1">
    <location>
        <begin position="47"/>
        <end position="80"/>
    </location>
</feature>